<sequence length="223" mass="25270">MFELANKKRSSKRSSLQKTKIILIIVVVSFIAGLLIGGYWARSMYVAGQSSSTKIYQTERDSYTSIKSLEKVHEVVFVTAGIQDVERRVNSTKLLWTKLNIPLSKKQVILILNYEAKFGIDKSVQLQKDGNTIHVTVPKFKVIGVKPDEKIAYQVFDSSGQLLSGSTKDIDTGKVVVEQLSTKKQEKYLKHYDKLLKESATNYYQSVIHAIDKKYQVKVTFAK</sequence>
<keyword evidence="2" id="KW-1185">Reference proteome</keyword>
<dbReference type="RefSeq" id="WP_070229718.1">
    <property type="nucleotide sequence ID" value="NZ_BJYO01000002.1"/>
</dbReference>
<dbReference type="EMBL" id="QRAS01000001">
    <property type="protein sequence ID" value="RDL11646.1"/>
    <property type="molecule type" value="Genomic_DNA"/>
</dbReference>
<dbReference type="Proteomes" id="UP000254912">
    <property type="component" value="Unassembled WGS sequence"/>
</dbReference>
<organism evidence="1 2">
    <name type="scientific">Weissella soli</name>
    <dbReference type="NCBI Taxonomy" id="155866"/>
    <lineage>
        <taxon>Bacteria</taxon>
        <taxon>Bacillati</taxon>
        <taxon>Bacillota</taxon>
        <taxon>Bacilli</taxon>
        <taxon>Lactobacillales</taxon>
        <taxon>Lactobacillaceae</taxon>
        <taxon>Weissella</taxon>
    </lineage>
</organism>
<evidence type="ECO:0000313" key="2">
    <source>
        <dbReference type="Proteomes" id="UP000254912"/>
    </source>
</evidence>
<protein>
    <submittedName>
        <fullName evidence="1">Uncharacterized protein DUF4230</fullName>
    </submittedName>
</protein>
<gene>
    <name evidence="1" type="ORF">DFP99_0064</name>
</gene>
<dbReference type="KEGG" id="wso:WSWS_00435"/>
<evidence type="ECO:0000313" key="1">
    <source>
        <dbReference type="EMBL" id="RDL11646.1"/>
    </source>
</evidence>
<dbReference type="GeneID" id="94545643"/>
<proteinExistence type="predicted"/>
<dbReference type="InterPro" id="IPR025324">
    <property type="entry name" value="DUF4230"/>
</dbReference>
<reference evidence="1 2" key="1">
    <citation type="submission" date="2018-07" db="EMBL/GenBank/DDBJ databases">
        <title>Genomic Encyclopedia of Type Strains, Phase III (KMG-III): the genomes of soil and plant-associated and newly described type strains.</title>
        <authorList>
            <person name="Whitman W."/>
        </authorList>
    </citation>
    <scope>NUCLEOTIDE SEQUENCE [LARGE SCALE GENOMIC DNA]</scope>
    <source>
        <strain evidence="1 2">CECT 7031</strain>
    </source>
</reference>
<comment type="caution">
    <text evidence="1">The sequence shown here is derived from an EMBL/GenBank/DDBJ whole genome shotgun (WGS) entry which is preliminary data.</text>
</comment>
<accession>A0A288QAD2</accession>
<name>A0A288QAD2_9LACO</name>
<dbReference type="AlphaFoldDB" id="A0A288QAD2"/>
<dbReference type="Pfam" id="PF14014">
    <property type="entry name" value="DUF4230"/>
    <property type="match status" value="1"/>
</dbReference>